<reference evidence="7 8" key="1">
    <citation type="submission" date="2018-03" db="EMBL/GenBank/DDBJ databases">
        <title>Actinopolyspora mortivallis from Sahara, screening for active biomolecules.</title>
        <authorList>
            <person name="Selama O."/>
            <person name="Wellington E.M.H."/>
            <person name="Hacene H."/>
        </authorList>
    </citation>
    <scope>NUCLEOTIDE SEQUENCE [LARGE SCALE GENOMIC DNA]</scope>
    <source>
        <strain evidence="7 8">M5A</strain>
    </source>
</reference>
<evidence type="ECO:0000256" key="3">
    <source>
        <dbReference type="ARBA" id="ARBA00022989"/>
    </source>
</evidence>
<dbReference type="Pfam" id="PF04228">
    <property type="entry name" value="Zn_peptidase"/>
    <property type="match status" value="1"/>
</dbReference>
<dbReference type="InterPro" id="IPR007343">
    <property type="entry name" value="Uncharacterised_pept_Zn_put"/>
</dbReference>
<dbReference type="EMBL" id="PVSR01000032">
    <property type="protein sequence ID" value="PRW62458.1"/>
    <property type="molecule type" value="Genomic_DNA"/>
</dbReference>
<feature type="region of interest" description="Disordered" evidence="5">
    <location>
        <begin position="48"/>
        <end position="85"/>
    </location>
</feature>
<dbReference type="AlphaFoldDB" id="A0A2T0GTK9"/>
<comment type="caution">
    <text evidence="7">The sequence shown here is derived from an EMBL/GenBank/DDBJ whole genome shotgun (WGS) entry which is preliminary data.</text>
</comment>
<feature type="compositionally biased region" description="Basic residues" evidence="5">
    <location>
        <begin position="1"/>
        <end position="10"/>
    </location>
</feature>
<feature type="region of interest" description="Disordered" evidence="5">
    <location>
        <begin position="1"/>
        <end position="22"/>
    </location>
</feature>
<evidence type="ECO:0000313" key="8">
    <source>
        <dbReference type="Proteomes" id="UP000239352"/>
    </source>
</evidence>
<gene>
    <name evidence="7" type="ORF">CEP50_15455</name>
</gene>
<dbReference type="STRING" id="1050202.GCA_000384035_02916"/>
<dbReference type="InParanoid" id="A0A2T0GTK9"/>
<accession>A0A2T0GTK9</accession>
<dbReference type="GO" id="GO:0016020">
    <property type="term" value="C:membrane"/>
    <property type="evidence" value="ECO:0007669"/>
    <property type="project" value="UniProtKB-SubCell"/>
</dbReference>
<evidence type="ECO:0000256" key="1">
    <source>
        <dbReference type="ARBA" id="ARBA00004167"/>
    </source>
</evidence>
<sequence>MFRSRRRRKTPSFPEDDPGEQRNSPWAILGVLGLVFGVVLVTALAKPEGLFPDEPPERSSTAAPRARDGAPQRIEPAGKLEHNPVTDRSLRLAEVECELPELTETRERMLDYYRRAVECLDRAWSDVLTGAGVQRRTPRVSLDSQAPDCRERSEERGRPTAFYCSGTIHLPRQWVLADLGTREESHLMLLAHEYGHHVQHLSEIMRASAVRRGGAPGDDPKTLRLVRRLELQAECFAGMFMARLAETPAGDAAVVERLVTAPGSTKMTNTHGSPDNQRRWREAGYRRGNTGACDTWSAPESAVR</sequence>
<feature type="transmembrane region" description="Helical" evidence="6">
    <location>
        <begin position="26"/>
        <end position="45"/>
    </location>
</feature>
<organism evidence="7 8">
    <name type="scientific">Actinopolyspora mortivallis</name>
    <dbReference type="NCBI Taxonomy" id="33906"/>
    <lineage>
        <taxon>Bacteria</taxon>
        <taxon>Bacillati</taxon>
        <taxon>Actinomycetota</taxon>
        <taxon>Actinomycetes</taxon>
        <taxon>Actinopolysporales</taxon>
        <taxon>Actinopolysporaceae</taxon>
        <taxon>Actinopolyspora</taxon>
    </lineage>
</organism>
<proteinExistence type="predicted"/>
<protein>
    <recommendedName>
        <fullName evidence="9">Metalloprotease</fullName>
    </recommendedName>
</protein>
<dbReference type="Proteomes" id="UP000239352">
    <property type="component" value="Unassembled WGS sequence"/>
</dbReference>
<keyword evidence="4 6" id="KW-0472">Membrane</keyword>
<keyword evidence="3 6" id="KW-1133">Transmembrane helix</keyword>
<dbReference type="PANTHER" id="PTHR30168">
    <property type="entry name" value="PUTATIVE MEMBRANE PROTEIN YPFJ"/>
    <property type="match status" value="1"/>
</dbReference>
<evidence type="ECO:0000256" key="6">
    <source>
        <dbReference type="SAM" id="Phobius"/>
    </source>
</evidence>
<feature type="compositionally biased region" description="Basic and acidic residues" evidence="5">
    <location>
        <begin position="65"/>
        <end position="85"/>
    </location>
</feature>
<evidence type="ECO:0000313" key="7">
    <source>
        <dbReference type="EMBL" id="PRW62458.1"/>
    </source>
</evidence>
<evidence type="ECO:0000256" key="5">
    <source>
        <dbReference type="SAM" id="MobiDB-lite"/>
    </source>
</evidence>
<name>A0A2T0GTK9_ACTMO</name>
<dbReference type="PANTHER" id="PTHR30168:SF0">
    <property type="entry name" value="INNER MEMBRANE PROTEIN"/>
    <property type="match status" value="1"/>
</dbReference>
<evidence type="ECO:0008006" key="9">
    <source>
        <dbReference type="Google" id="ProtNLM"/>
    </source>
</evidence>
<evidence type="ECO:0000256" key="4">
    <source>
        <dbReference type="ARBA" id="ARBA00023136"/>
    </source>
</evidence>
<comment type="subcellular location">
    <subcellularLocation>
        <location evidence="1">Membrane</location>
        <topology evidence="1">Single-pass membrane protein</topology>
    </subcellularLocation>
</comment>
<evidence type="ECO:0000256" key="2">
    <source>
        <dbReference type="ARBA" id="ARBA00022692"/>
    </source>
</evidence>
<keyword evidence="2 6" id="KW-0812">Transmembrane</keyword>
<dbReference type="RefSeq" id="WP_106114680.1">
    <property type="nucleotide sequence ID" value="NZ_PVSR01000032.1"/>
</dbReference>
<keyword evidence="8" id="KW-1185">Reference proteome</keyword>